<evidence type="ECO:0000259" key="6">
    <source>
        <dbReference type="PROSITE" id="PS51649"/>
    </source>
</evidence>
<dbReference type="Pfam" id="PF00651">
    <property type="entry name" value="BTB"/>
    <property type="match status" value="1"/>
</dbReference>
<name>A0AAD3SJK1_NEPGR</name>
<keyword evidence="2" id="KW-0833">Ubl conjugation pathway</keyword>
<sequence>MKFMKLGSKPDTIQANGSAIRYVPSELAADVTVHVGDTKFLLHKFPLSSKSGRLQRLILKASEENSDEIIMDDLPGGAKAFEICAKFCYGMTVTLNAYNVVAVRCAAEFLEMTEDVDRGNLIFKIEVFLNSSIYRSWKDLIIVLQMTKSLLPWSEDLKIVSRCIDSTAAKTSVDPMKVTWSYNRKLVTWNKTVDQGNVESVPIDWWVEDICELEIDLYKRVMIAIKSKGKTDGTVIGVALMTYAVRWLPDSVEALISDDHIQRNKCLIETIICLLPSDKGLGCSCSFLLKLLKAAVLVEAEGSAREDLVKKISLKLDKASVSDLLIPARFPQTTVYDVELVHCIVERFAIHEKHRSDIEIVEKAEKGTGDLVSARVSWINVGRLVDAYLVEIADDSNLLLSSFISLSKLIPESARPIHDLLYRAIDIYLKEHPSLRKTERKTLCGLMDMKKLSTEASMHAAQNDRLPLRVVVQVLFFEQIRAATAVQALSTPHMSNSTQNQEEWDHKKSPENSKYLCQQHDLMKIKGGGPLKNGKMTKRSGSANSRTSAQLLPTGSRRIFDRLWVTDGGTNANSESNKSSETSGSYQSTVSPAPAPGGIKLSSSSSRSRKHS</sequence>
<dbReference type="EMBL" id="BSYO01000011">
    <property type="protein sequence ID" value="GMH11762.1"/>
    <property type="molecule type" value="Genomic_DNA"/>
</dbReference>
<feature type="compositionally biased region" description="Polar residues" evidence="4">
    <location>
        <begin position="491"/>
        <end position="501"/>
    </location>
</feature>
<feature type="domain" description="BTB" evidence="5">
    <location>
        <begin position="29"/>
        <end position="97"/>
    </location>
</feature>
<feature type="compositionally biased region" description="Polar residues" evidence="4">
    <location>
        <begin position="539"/>
        <end position="552"/>
    </location>
</feature>
<dbReference type="InterPro" id="IPR000210">
    <property type="entry name" value="BTB/POZ_dom"/>
</dbReference>
<dbReference type="PROSITE" id="PS51649">
    <property type="entry name" value="NPH3"/>
    <property type="match status" value="1"/>
</dbReference>
<gene>
    <name evidence="7" type="ORF">Nepgr_013603</name>
</gene>
<dbReference type="SUPFAM" id="SSF54695">
    <property type="entry name" value="POZ domain"/>
    <property type="match status" value="1"/>
</dbReference>
<keyword evidence="8" id="KW-1185">Reference proteome</keyword>
<comment type="pathway">
    <text evidence="1">Protein modification; protein ubiquitination.</text>
</comment>
<evidence type="ECO:0000256" key="1">
    <source>
        <dbReference type="ARBA" id="ARBA00004906"/>
    </source>
</evidence>
<dbReference type="Proteomes" id="UP001279734">
    <property type="component" value="Unassembled WGS sequence"/>
</dbReference>
<dbReference type="InterPro" id="IPR043454">
    <property type="entry name" value="NPH3/RPT2-like"/>
</dbReference>
<dbReference type="AlphaFoldDB" id="A0AAD3SJK1"/>
<evidence type="ECO:0000259" key="5">
    <source>
        <dbReference type="PROSITE" id="PS50097"/>
    </source>
</evidence>
<proteinExistence type="inferred from homology"/>
<dbReference type="PANTHER" id="PTHR32370">
    <property type="entry name" value="OS12G0117600 PROTEIN"/>
    <property type="match status" value="1"/>
</dbReference>
<evidence type="ECO:0000256" key="4">
    <source>
        <dbReference type="SAM" id="MobiDB-lite"/>
    </source>
</evidence>
<accession>A0AAD3SJK1</accession>
<evidence type="ECO:0000256" key="3">
    <source>
        <dbReference type="PROSITE-ProRule" id="PRU00982"/>
    </source>
</evidence>
<feature type="compositionally biased region" description="Low complexity" evidence="4">
    <location>
        <begin position="570"/>
        <end position="585"/>
    </location>
</feature>
<evidence type="ECO:0000313" key="7">
    <source>
        <dbReference type="EMBL" id="GMH11762.1"/>
    </source>
</evidence>
<feature type="region of interest" description="Disordered" evidence="4">
    <location>
        <begin position="566"/>
        <end position="612"/>
    </location>
</feature>
<comment type="caution">
    <text evidence="7">The sequence shown here is derived from an EMBL/GenBank/DDBJ whole genome shotgun (WGS) entry which is preliminary data.</text>
</comment>
<feature type="domain" description="NPH3" evidence="6">
    <location>
        <begin position="204"/>
        <end position="481"/>
    </location>
</feature>
<dbReference type="PROSITE" id="PS50097">
    <property type="entry name" value="BTB"/>
    <property type="match status" value="1"/>
</dbReference>
<feature type="region of interest" description="Disordered" evidence="4">
    <location>
        <begin position="491"/>
        <end position="510"/>
    </location>
</feature>
<feature type="region of interest" description="Disordered" evidence="4">
    <location>
        <begin position="524"/>
        <end position="552"/>
    </location>
</feature>
<protein>
    <submittedName>
        <fullName evidence="7">Uncharacterized protein</fullName>
    </submittedName>
</protein>
<dbReference type="SMART" id="SM00225">
    <property type="entry name" value="BTB"/>
    <property type="match status" value="1"/>
</dbReference>
<dbReference type="InterPro" id="IPR027356">
    <property type="entry name" value="NPH3_dom"/>
</dbReference>
<dbReference type="CDD" id="cd18312">
    <property type="entry name" value="BTB_POZ_NPY3-like"/>
    <property type="match status" value="1"/>
</dbReference>
<comment type="similarity">
    <text evidence="3">Belongs to the NPH3 family.</text>
</comment>
<reference evidence="7" key="1">
    <citation type="submission" date="2023-05" db="EMBL/GenBank/DDBJ databases">
        <title>Nepenthes gracilis genome sequencing.</title>
        <authorList>
            <person name="Fukushima K."/>
        </authorList>
    </citation>
    <scope>NUCLEOTIDE SEQUENCE</scope>
    <source>
        <strain evidence="7">SING2019-196</strain>
    </source>
</reference>
<evidence type="ECO:0000313" key="8">
    <source>
        <dbReference type="Proteomes" id="UP001279734"/>
    </source>
</evidence>
<evidence type="ECO:0000256" key="2">
    <source>
        <dbReference type="ARBA" id="ARBA00022786"/>
    </source>
</evidence>
<dbReference type="Gene3D" id="3.30.710.10">
    <property type="entry name" value="Potassium Channel Kv1.1, Chain A"/>
    <property type="match status" value="1"/>
</dbReference>
<dbReference type="Pfam" id="PF03000">
    <property type="entry name" value="NPH3"/>
    <property type="match status" value="1"/>
</dbReference>
<dbReference type="InterPro" id="IPR011333">
    <property type="entry name" value="SKP1/BTB/POZ_sf"/>
</dbReference>
<organism evidence="7 8">
    <name type="scientific">Nepenthes gracilis</name>
    <name type="common">Slender pitcher plant</name>
    <dbReference type="NCBI Taxonomy" id="150966"/>
    <lineage>
        <taxon>Eukaryota</taxon>
        <taxon>Viridiplantae</taxon>
        <taxon>Streptophyta</taxon>
        <taxon>Embryophyta</taxon>
        <taxon>Tracheophyta</taxon>
        <taxon>Spermatophyta</taxon>
        <taxon>Magnoliopsida</taxon>
        <taxon>eudicotyledons</taxon>
        <taxon>Gunneridae</taxon>
        <taxon>Pentapetalae</taxon>
        <taxon>Caryophyllales</taxon>
        <taxon>Nepenthaceae</taxon>
        <taxon>Nepenthes</taxon>
    </lineage>
</organism>